<dbReference type="SUPFAM" id="SSF103473">
    <property type="entry name" value="MFS general substrate transporter"/>
    <property type="match status" value="1"/>
</dbReference>
<name>A0ABP4QJT7_9ACTN</name>
<protein>
    <submittedName>
        <fullName evidence="7">MFS transporter</fullName>
    </submittedName>
</protein>
<reference evidence="8" key="1">
    <citation type="journal article" date="2019" name="Int. J. Syst. Evol. Microbiol.">
        <title>The Global Catalogue of Microorganisms (GCM) 10K type strain sequencing project: providing services to taxonomists for standard genome sequencing and annotation.</title>
        <authorList>
            <consortium name="The Broad Institute Genomics Platform"/>
            <consortium name="The Broad Institute Genome Sequencing Center for Infectious Disease"/>
            <person name="Wu L."/>
            <person name="Ma J."/>
        </authorList>
    </citation>
    <scope>NUCLEOTIDE SEQUENCE [LARGE SCALE GENOMIC DNA]</scope>
    <source>
        <strain evidence="8">JCM 14304</strain>
    </source>
</reference>
<dbReference type="Pfam" id="PF07690">
    <property type="entry name" value="MFS_1"/>
    <property type="match status" value="1"/>
</dbReference>
<evidence type="ECO:0000256" key="3">
    <source>
        <dbReference type="ARBA" id="ARBA00022989"/>
    </source>
</evidence>
<evidence type="ECO:0000256" key="5">
    <source>
        <dbReference type="SAM" id="Phobius"/>
    </source>
</evidence>
<keyword evidence="2 5" id="KW-0812">Transmembrane</keyword>
<evidence type="ECO:0000313" key="8">
    <source>
        <dbReference type="Proteomes" id="UP001500190"/>
    </source>
</evidence>
<comment type="caution">
    <text evidence="7">The sequence shown here is derived from an EMBL/GenBank/DDBJ whole genome shotgun (WGS) entry which is preliminary data.</text>
</comment>
<feature type="transmembrane region" description="Helical" evidence="5">
    <location>
        <begin position="351"/>
        <end position="370"/>
    </location>
</feature>
<feature type="transmembrane region" description="Helical" evidence="5">
    <location>
        <begin position="134"/>
        <end position="156"/>
    </location>
</feature>
<dbReference type="RefSeq" id="WP_344200992.1">
    <property type="nucleotide sequence ID" value="NZ_BAAAND010000013.1"/>
</dbReference>
<feature type="transmembrane region" description="Helical" evidence="5">
    <location>
        <begin position="200"/>
        <end position="225"/>
    </location>
</feature>
<dbReference type="Proteomes" id="UP001500190">
    <property type="component" value="Unassembled WGS sequence"/>
</dbReference>
<keyword evidence="8" id="KW-1185">Reference proteome</keyword>
<accession>A0ABP4QJT7</accession>
<evidence type="ECO:0000313" key="7">
    <source>
        <dbReference type="EMBL" id="GAA1613844.1"/>
    </source>
</evidence>
<feature type="transmembrane region" description="Helical" evidence="5">
    <location>
        <begin position="291"/>
        <end position="315"/>
    </location>
</feature>
<evidence type="ECO:0000256" key="2">
    <source>
        <dbReference type="ARBA" id="ARBA00022692"/>
    </source>
</evidence>
<gene>
    <name evidence="7" type="ORF">GCM10009742_76390</name>
</gene>
<keyword evidence="4 5" id="KW-0472">Membrane</keyword>
<feature type="transmembrane region" description="Helical" evidence="5">
    <location>
        <begin position="237"/>
        <end position="254"/>
    </location>
</feature>
<evidence type="ECO:0000259" key="6">
    <source>
        <dbReference type="PROSITE" id="PS50850"/>
    </source>
</evidence>
<keyword evidence="3 5" id="KW-1133">Transmembrane helix</keyword>
<dbReference type="EMBL" id="BAAAND010000013">
    <property type="protein sequence ID" value="GAA1613844.1"/>
    <property type="molecule type" value="Genomic_DNA"/>
</dbReference>
<dbReference type="Gene3D" id="1.20.1250.20">
    <property type="entry name" value="MFS general substrate transporter like domains"/>
    <property type="match status" value="1"/>
</dbReference>
<organism evidence="7 8">
    <name type="scientific">Kribbella karoonensis</name>
    <dbReference type="NCBI Taxonomy" id="324851"/>
    <lineage>
        <taxon>Bacteria</taxon>
        <taxon>Bacillati</taxon>
        <taxon>Actinomycetota</taxon>
        <taxon>Actinomycetes</taxon>
        <taxon>Propionibacteriales</taxon>
        <taxon>Kribbellaceae</taxon>
        <taxon>Kribbella</taxon>
    </lineage>
</organism>
<feature type="transmembrane region" description="Helical" evidence="5">
    <location>
        <begin position="266"/>
        <end position="285"/>
    </location>
</feature>
<dbReference type="InterPro" id="IPR011701">
    <property type="entry name" value="MFS"/>
</dbReference>
<feature type="transmembrane region" description="Helical" evidence="5">
    <location>
        <begin position="104"/>
        <end position="122"/>
    </location>
</feature>
<evidence type="ECO:0000256" key="4">
    <source>
        <dbReference type="ARBA" id="ARBA00023136"/>
    </source>
</evidence>
<comment type="subcellular location">
    <subcellularLocation>
        <location evidence="1">Cell membrane</location>
        <topology evidence="1">Multi-pass membrane protein</topology>
    </subcellularLocation>
</comment>
<feature type="domain" description="Major facilitator superfamily (MFS) profile" evidence="6">
    <location>
        <begin position="7"/>
        <end position="374"/>
    </location>
</feature>
<evidence type="ECO:0000256" key="1">
    <source>
        <dbReference type="ARBA" id="ARBA00004651"/>
    </source>
</evidence>
<proteinExistence type="predicted"/>
<dbReference type="InterPro" id="IPR020846">
    <property type="entry name" value="MFS_dom"/>
</dbReference>
<feature type="transmembrane region" description="Helical" evidence="5">
    <location>
        <begin position="71"/>
        <end position="92"/>
    </location>
</feature>
<dbReference type="InterPro" id="IPR036259">
    <property type="entry name" value="MFS_trans_sf"/>
</dbReference>
<feature type="transmembrane region" description="Helical" evidence="5">
    <location>
        <begin position="40"/>
        <end position="59"/>
    </location>
</feature>
<dbReference type="PROSITE" id="PS50850">
    <property type="entry name" value="MFS"/>
    <property type="match status" value="1"/>
</dbReference>
<dbReference type="PANTHER" id="PTHR42718">
    <property type="entry name" value="MAJOR FACILITATOR SUPERFAMILY MULTIDRUG TRANSPORTER MFSC"/>
    <property type="match status" value="1"/>
</dbReference>
<dbReference type="CDD" id="cd17321">
    <property type="entry name" value="MFS_MMR_MDR_like"/>
    <property type="match status" value="1"/>
</dbReference>
<sequence>MSVRPSALLSAALSFFLVTLNASMTTAALPSIGRDLPGSGPAWVLTGYSLVFALCLLPAGAWADRVGATRAFVAGVGAFALTSVVCAVARSLDVLLVARAFQGAAAAVVLPAGLAMVNSAATDPAARAAAVGRWAAAGAVALVVGSPLGGAITSGLGWRTTFWLNLPVSLLVVAVGRRISSTPTPASLAGVATLVRSGPVLISSVTGFALNFASYGAIFVVTLLLQQELGRSAWETGLVFVPMTLLIVPANLVAGRIGLVGALRGGQVLMAVGLLGLCFGGTEVWELVGWLLPIGVGAGLVAPSATTLMLGGVPAERGGLASGLLNAARQLGSGAAPAVFGALLGGAHFLAGYRISILIALAVIALPLAARPRALVA</sequence>
<dbReference type="PANTHER" id="PTHR42718:SF48">
    <property type="entry name" value="CONSERVED TWO-DOMAIN MEMBRANE PROTEIN-RELATED"/>
    <property type="match status" value="1"/>
</dbReference>